<gene>
    <name evidence="9" type="ORF">ACFOOQ_16470</name>
</gene>
<feature type="transmembrane region" description="Helical" evidence="7">
    <location>
        <begin position="476"/>
        <end position="497"/>
    </location>
</feature>
<sequence length="560" mass="59232">MLLRLSPAITLIVLAVPITLGTLCTILPAFGIFVAIGGTSLSLHGWRELFATPGFPTALRLALTTGVTATALSLLFAVGFCATAAQRPMFLFLRRWLAPLLASPHSAMALGFAFLVMPSGWLMRLLSPWATGFDRPPVDLVTVQDPLGLALVGGLMLKETPYLVLMILAASAQVPVDRTLSAARALGQRPAVAWLKAVFPQIYPQIRLPVFAVLAFSLSVVDVALILGPGSPPPLAVLATRWFADYDLGLYFPAAAAATLQLVLVIFCIVAWRAAEVPLSNAARHWIERGGSDRLSGLLVCAAGGGAIVVGALGLLSLLGMGLWSVAKAWRFPDAFPTSWQIDILVKQADHTLASAGATSAIGVLSVLVALLLTLACLENEQRRALRPGTMALWLLYVPLLVPQIAFLFGVQVLLIRTGLDGTLFAVVWAHVIFVLPYVFLSLADPFRALDPRYAAGAAALGAKPGRIFLAVKLPLLARPVLVAAAVGFAVSVGQYLPTLFAGAGRVVTLTTEAVTLAGGADRRIIGMLALAQSALPLFAYGVALAVPTLLFRNRRDLSR</sequence>
<feature type="domain" description="ABC transmembrane type-1" evidence="8">
    <location>
        <begin position="55"/>
        <end position="273"/>
    </location>
</feature>
<evidence type="ECO:0000256" key="5">
    <source>
        <dbReference type="ARBA" id="ARBA00022989"/>
    </source>
</evidence>
<organism evidence="9 10">
    <name type="scientific">Ferrovibrio xuzhouensis</name>
    <dbReference type="NCBI Taxonomy" id="1576914"/>
    <lineage>
        <taxon>Bacteria</taxon>
        <taxon>Pseudomonadati</taxon>
        <taxon>Pseudomonadota</taxon>
        <taxon>Alphaproteobacteria</taxon>
        <taxon>Rhodospirillales</taxon>
        <taxon>Rhodospirillaceae</taxon>
        <taxon>Ferrovibrio</taxon>
    </lineage>
</organism>
<feature type="transmembrane region" description="Helical" evidence="7">
    <location>
        <begin position="147"/>
        <end position="170"/>
    </location>
</feature>
<evidence type="ECO:0000313" key="9">
    <source>
        <dbReference type="EMBL" id="MFC3677153.1"/>
    </source>
</evidence>
<evidence type="ECO:0000256" key="3">
    <source>
        <dbReference type="ARBA" id="ARBA00022475"/>
    </source>
</evidence>
<feature type="transmembrane region" description="Helical" evidence="7">
    <location>
        <begin position="58"/>
        <end position="85"/>
    </location>
</feature>
<dbReference type="Gene3D" id="1.10.3720.10">
    <property type="entry name" value="MetI-like"/>
    <property type="match status" value="2"/>
</dbReference>
<evidence type="ECO:0000256" key="6">
    <source>
        <dbReference type="ARBA" id="ARBA00023136"/>
    </source>
</evidence>
<dbReference type="CDD" id="cd06261">
    <property type="entry name" value="TM_PBP2"/>
    <property type="match status" value="1"/>
</dbReference>
<dbReference type="PANTHER" id="PTHR30183">
    <property type="entry name" value="MOLYBDENUM TRANSPORT SYSTEM PERMEASE PROTEIN MODB"/>
    <property type="match status" value="1"/>
</dbReference>
<evidence type="ECO:0000256" key="1">
    <source>
        <dbReference type="ARBA" id="ARBA00004651"/>
    </source>
</evidence>
<keyword evidence="5 7" id="KW-1133">Transmembrane helix</keyword>
<feature type="transmembrane region" description="Helical" evidence="7">
    <location>
        <begin position="525"/>
        <end position="552"/>
    </location>
</feature>
<dbReference type="PANTHER" id="PTHR30183:SF6">
    <property type="entry name" value="INNER MEMBRANE ABC TRANSPORTER PERMEASE PROTEIN YNJC"/>
    <property type="match status" value="1"/>
</dbReference>
<feature type="transmembrane region" description="Helical" evidence="7">
    <location>
        <begin position="295"/>
        <end position="324"/>
    </location>
</feature>
<protein>
    <submittedName>
        <fullName evidence="9">ABC transporter permease</fullName>
    </submittedName>
</protein>
<keyword evidence="2" id="KW-0813">Transport</keyword>
<comment type="subcellular location">
    <subcellularLocation>
        <location evidence="1">Cell membrane</location>
        <topology evidence="1">Multi-pass membrane protein</topology>
    </subcellularLocation>
</comment>
<dbReference type="RefSeq" id="WP_379728637.1">
    <property type="nucleotide sequence ID" value="NZ_JBHRYJ010000003.1"/>
</dbReference>
<comment type="caution">
    <text evidence="9">The sequence shown here is derived from an EMBL/GenBank/DDBJ whole genome shotgun (WGS) entry which is preliminary data.</text>
</comment>
<feature type="transmembrane region" description="Helical" evidence="7">
    <location>
        <begin position="390"/>
        <end position="416"/>
    </location>
</feature>
<feature type="transmembrane region" description="Helical" evidence="7">
    <location>
        <begin position="248"/>
        <end position="274"/>
    </location>
</feature>
<evidence type="ECO:0000256" key="7">
    <source>
        <dbReference type="SAM" id="Phobius"/>
    </source>
</evidence>
<evidence type="ECO:0000259" key="8">
    <source>
        <dbReference type="PROSITE" id="PS50928"/>
    </source>
</evidence>
<keyword evidence="10" id="KW-1185">Reference proteome</keyword>
<dbReference type="SUPFAM" id="SSF161098">
    <property type="entry name" value="MetI-like"/>
    <property type="match status" value="2"/>
</dbReference>
<keyword evidence="6 7" id="KW-0472">Membrane</keyword>
<dbReference type="PROSITE" id="PS50928">
    <property type="entry name" value="ABC_TM1"/>
    <property type="match status" value="2"/>
</dbReference>
<dbReference type="InterPro" id="IPR000515">
    <property type="entry name" value="MetI-like"/>
</dbReference>
<feature type="transmembrane region" description="Helical" evidence="7">
    <location>
        <begin position="208"/>
        <end position="228"/>
    </location>
</feature>
<evidence type="ECO:0000313" key="10">
    <source>
        <dbReference type="Proteomes" id="UP001595711"/>
    </source>
</evidence>
<evidence type="ECO:0000256" key="4">
    <source>
        <dbReference type="ARBA" id="ARBA00022692"/>
    </source>
</evidence>
<dbReference type="EMBL" id="JBHRYJ010000003">
    <property type="protein sequence ID" value="MFC3677153.1"/>
    <property type="molecule type" value="Genomic_DNA"/>
</dbReference>
<proteinExistence type="predicted"/>
<feature type="transmembrane region" description="Helical" evidence="7">
    <location>
        <begin position="353"/>
        <end position="378"/>
    </location>
</feature>
<dbReference type="InterPro" id="IPR035906">
    <property type="entry name" value="MetI-like_sf"/>
</dbReference>
<accession>A0ABV7VJJ1</accession>
<keyword evidence="4 7" id="KW-0812">Transmembrane</keyword>
<evidence type="ECO:0000256" key="2">
    <source>
        <dbReference type="ARBA" id="ARBA00022448"/>
    </source>
</evidence>
<feature type="transmembrane region" description="Helical" evidence="7">
    <location>
        <begin position="422"/>
        <end position="444"/>
    </location>
</feature>
<dbReference type="Proteomes" id="UP001595711">
    <property type="component" value="Unassembled WGS sequence"/>
</dbReference>
<feature type="transmembrane region" description="Helical" evidence="7">
    <location>
        <begin position="106"/>
        <end position="127"/>
    </location>
</feature>
<name>A0ABV7VJJ1_9PROT</name>
<feature type="domain" description="ABC transmembrane type-1" evidence="8">
    <location>
        <begin position="356"/>
        <end position="547"/>
    </location>
</feature>
<feature type="transmembrane region" description="Helical" evidence="7">
    <location>
        <begin position="12"/>
        <end position="38"/>
    </location>
</feature>
<keyword evidence="3" id="KW-1003">Cell membrane</keyword>
<reference evidence="10" key="1">
    <citation type="journal article" date="2019" name="Int. J. Syst. Evol. Microbiol.">
        <title>The Global Catalogue of Microorganisms (GCM) 10K type strain sequencing project: providing services to taxonomists for standard genome sequencing and annotation.</title>
        <authorList>
            <consortium name="The Broad Institute Genomics Platform"/>
            <consortium name="The Broad Institute Genome Sequencing Center for Infectious Disease"/>
            <person name="Wu L."/>
            <person name="Ma J."/>
        </authorList>
    </citation>
    <scope>NUCLEOTIDE SEQUENCE [LARGE SCALE GENOMIC DNA]</scope>
    <source>
        <strain evidence="10">KCTC 42182</strain>
    </source>
</reference>